<dbReference type="GO" id="GO:0016987">
    <property type="term" value="F:sigma factor activity"/>
    <property type="evidence" value="ECO:0007669"/>
    <property type="project" value="UniProtKB-KW"/>
</dbReference>
<keyword evidence="2" id="KW-0805">Transcription regulation</keyword>
<dbReference type="Proteomes" id="UP000076079">
    <property type="component" value="Chromosome"/>
</dbReference>
<comment type="similarity">
    <text evidence="1">Belongs to the sigma-70 factor family. ECF subfamily.</text>
</comment>
<sequence>MNDPGPVTGLLQAWGHGDEHARDALVPIVYRELRRRAGAYLRRERADHTLQATALVHEVFIRLVDQDRVEWQGRAHFFGIAAQMMRRILVDHARERQAAKRHGGAVRVELDDQVGAVAAPDVEVLSLDRALDDLAALDPRQAHIVELRYFGGLSEQEVGAVLSLSRATVTREWQSARAWLYRRLTSGTDPAASAGRSGR</sequence>
<evidence type="ECO:0000256" key="1">
    <source>
        <dbReference type="ARBA" id="ARBA00010641"/>
    </source>
</evidence>
<evidence type="ECO:0000256" key="2">
    <source>
        <dbReference type="ARBA" id="ARBA00023015"/>
    </source>
</evidence>
<organism evidence="6 7">
    <name type="scientific">Luteitalea pratensis</name>
    <dbReference type="NCBI Taxonomy" id="1855912"/>
    <lineage>
        <taxon>Bacteria</taxon>
        <taxon>Pseudomonadati</taxon>
        <taxon>Acidobacteriota</taxon>
        <taxon>Vicinamibacteria</taxon>
        <taxon>Vicinamibacterales</taxon>
        <taxon>Vicinamibacteraceae</taxon>
        <taxon>Luteitalea</taxon>
    </lineage>
</organism>
<dbReference type="InterPro" id="IPR039425">
    <property type="entry name" value="RNA_pol_sigma-70-like"/>
</dbReference>
<dbReference type="InterPro" id="IPR053812">
    <property type="entry name" value="HTH_Sigma70_ECF-like"/>
</dbReference>
<dbReference type="InterPro" id="IPR013324">
    <property type="entry name" value="RNA_pol_sigma_r3/r4-like"/>
</dbReference>
<dbReference type="PANTHER" id="PTHR43133:SF39">
    <property type="entry name" value="SIMILAR TO RNA POLYMERASE SIGMA-E FACTOR"/>
    <property type="match status" value="1"/>
</dbReference>
<evidence type="ECO:0000259" key="5">
    <source>
        <dbReference type="Pfam" id="PF07638"/>
    </source>
</evidence>
<gene>
    <name evidence="6" type="ORF">LuPra_01654</name>
</gene>
<dbReference type="Pfam" id="PF07638">
    <property type="entry name" value="Sigma70_ECF"/>
    <property type="match status" value="1"/>
</dbReference>
<reference evidence="6 7" key="1">
    <citation type="journal article" date="2016" name="Genome Announc.">
        <title>First Complete Genome Sequence of a Subdivision 6 Acidobacterium Strain.</title>
        <authorList>
            <person name="Huang S."/>
            <person name="Vieira S."/>
            <person name="Bunk B."/>
            <person name="Riedel T."/>
            <person name="Sproer C."/>
            <person name="Overmann J."/>
        </authorList>
    </citation>
    <scope>NUCLEOTIDE SEQUENCE [LARGE SCALE GENOMIC DNA]</scope>
    <source>
        <strain evidence="7">DSM 100886 HEG_-6_39</strain>
    </source>
</reference>
<dbReference type="InterPro" id="IPR013325">
    <property type="entry name" value="RNA_pol_sigma_r2"/>
</dbReference>
<name>A0A143PKY3_LUTPR</name>
<reference evidence="7" key="2">
    <citation type="submission" date="2016-04" db="EMBL/GenBank/DDBJ databases">
        <title>First Complete Genome Sequence of a Subdivision 6 Acidobacterium.</title>
        <authorList>
            <person name="Huang S."/>
            <person name="Vieira S."/>
            <person name="Bunk B."/>
            <person name="Riedel T."/>
            <person name="Sproeer C."/>
            <person name="Overmann J."/>
        </authorList>
    </citation>
    <scope>NUCLEOTIDE SEQUENCE [LARGE SCALE GENOMIC DNA]</scope>
    <source>
        <strain evidence="7">DSM 100886 HEG_-6_39</strain>
    </source>
</reference>
<evidence type="ECO:0000313" key="7">
    <source>
        <dbReference type="Proteomes" id="UP000076079"/>
    </source>
</evidence>
<dbReference type="InterPro" id="IPR036388">
    <property type="entry name" value="WH-like_DNA-bd_sf"/>
</dbReference>
<feature type="domain" description="RNA polymerase sigma-70 ECF-like HTH" evidence="5">
    <location>
        <begin position="7"/>
        <end position="184"/>
    </location>
</feature>
<dbReference type="SUPFAM" id="SSF88659">
    <property type="entry name" value="Sigma3 and sigma4 domains of RNA polymerase sigma factors"/>
    <property type="match status" value="1"/>
</dbReference>
<evidence type="ECO:0000313" key="6">
    <source>
        <dbReference type="EMBL" id="AMY08454.1"/>
    </source>
</evidence>
<keyword evidence="4" id="KW-0804">Transcription</keyword>
<dbReference type="Gene3D" id="1.10.1740.10">
    <property type="match status" value="1"/>
</dbReference>
<dbReference type="SUPFAM" id="SSF88946">
    <property type="entry name" value="Sigma2 domain of RNA polymerase sigma factors"/>
    <property type="match status" value="1"/>
</dbReference>
<dbReference type="NCBIfam" id="TIGR02937">
    <property type="entry name" value="sigma70-ECF"/>
    <property type="match status" value="1"/>
</dbReference>
<dbReference type="GO" id="GO:0006352">
    <property type="term" value="P:DNA-templated transcription initiation"/>
    <property type="evidence" value="ECO:0007669"/>
    <property type="project" value="InterPro"/>
</dbReference>
<protein>
    <submittedName>
        <fullName evidence="6">RNA polymerase sigma factor</fullName>
    </submittedName>
</protein>
<dbReference type="KEGG" id="abac:LuPra_01654"/>
<dbReference type="AlphaFoldDB" id="A0A143PKY3"/>
<keyword evidence="3" id="KW-0731">Sigma factor</keyword>
<dbReference type="PANTHER" id="PTHR43133">
    <property type="entry name" value="RNA POLYMERASE ECF-TYPE SIGMA FACTO"/>
    <property type="match status" value="1"/>
</dbReference>
<dbReference type="NCBIfam" id="TIGR02999">
    <property type="entry name" value="Sig-70_X6"/>
    <property type="match status" value="1"/>
</dbReference>
<keyword evidence="7" id="KW-1185">Reference proteome</keyword>
<evidence type="ECO:0000256" key="4">
    <source>
        <dbReference type="ARBA" id="ARBA00023163"/>
    </source>
</evidence>
<evidence type="ECO:0000256" key="3">
    <source>
        <dbReference type="ARBA" id="ARBA00023082"/>
    </source>
</evidence>
<dbReference type="OrthoDB" id="278371at2"/>
<dbReference type="EMBL" id="CP015136">
    <property type="protein sequence ID" value="AMY08454.1"/>
    <property type="molecule type" value="Genomic_DNA"/>
</dbReference>
<dbReference type="Gene3D" id="1.10.10.10">
    <property type="entry name" value="Winged helix-like DNA-binding domain superfamily/Winged helix DNA-binding domain"/>
    <property type="match status" value="1"/>
</dbReference>
<proteinExistence type="inferred from homology"/>
<dbReference type="InterPro" id="IPR011517">
    <property type="entry name" value="RNA_pol_sigma70_ECF-like"/>
</dbReference>
<accession>A0A143PKY3</accession>
<dbReference type="RefSeq" id="WP_110170297.1">
    <property type="nucleotide sequence ID" value="NZ_CP015136.1"/>
</dbReference>
<dbReference type="STRING" id="1855912.LuPra_01654"/>
<dbReference type="InterPro" id="IPR014284">
    <property type="entry name" value="RNA_pol_sigma-70_dom"/>
</dbReference>